<dbReference type="PATRIC" id="fig|69014.16.peg.1626"/>
<evidence type="ECO:0000313" key="2">
    <source>
        <dbReference type="EMBL" id="BAD85857.1"/>
    </source>
</evidence>
<dbReference type="OrthoDB" id="86127at2157"/>
<proteinExistence type="predicted"/>
<dbReference type="InParanoid" id="Q5JIV1"/>
<evidence type="ECO:0000256" key="1">
    <source>
        <dbReference type="SAM" id="Phobius"/>
    </source>
</evidence>
<feature type="transmembrane region" description="Helical" evidence="1">
    <location>
        <begin position="123"/>
        <end position="141"/>
    </location>
</feature>
<keyword evidence="1" id="KW-1133">Transmembrane helix</keyword>
<sequence length="204" mass="23481">MSIVKDSVEAALDLDEKSVYSHIAHESAEDIIRIISSIDAERARLRGEVIYYTDDWDDLIRQRIAKGKRHTAFDFYNPALLDIWEAKVKKVKTLKKAEKTAYALYGAVIAVSTGLLVLSGSLVILPVLSIAPLVLFLRWWIRDRMDLSYYELTQLFIDEMAELVRRHGLRPENYRFKLFGNDYFGVKTFNQRSGTFVVEVEGND</sequence>
<gene>
    <name evidence="2" type="ordered locus">TK1668</name>
</gene>
<keyword evidence="1" id="KW-0812">Transmembrane</keyword>
<keyword evidence="1" id="KW-0472">Membrane</keyword>
<evidence type="ECO:0000313" key="3">
    <source>
        <dbReference type="Proteomes" id="UP000000536"/>
    </source>
</evidence>
<reference evidence="2 3" key="1">
    <citation type="journal article" date="2005" name="Genome Res.">
        <title>Complete genome sequence of the hyperthermophilic archaeon Thermococcus kodakaraensis KOD1 and comparison with Pyrococcus genomes.</title>
        <authorList>
            <person name="Fukui T."/>
            <person name="Atomi H."/>
            <person name="Kanai T."/>
            <person name="Matsumi R."/>
            <person name="Fujiwara S."/>
            <person name="Imanaka T."/>
        </authorList>
    </citation>
    <scope>NUCLEOTIDE SEQUENCE [LARGE SCALE GENOMIC DNA]</scope>
    <source>
        <strain evidence="3">ATCC BAA-918 / JCM 12380 / KOD1</strain>
    </source>
</reference>
<organism evidence="2 3">
    <name type="scientific">Thermococcus kodakarensis (strain ATCC BAA-918 / JCM 12380 / KOD1)</name>
    <name type="common">Pyrococcus kodakaraensis (strain KOD1)</name>
    <dbReference type="NCBI Taxonomy" id="69014"/>
    <lineage>
        <taxon>Archaea</taxon>
        <taxon>Methanobacteriati</taxon>
        <taxon>Methanobacteriota</taxon>
        <taxon>Thermococci</taxon>
        <taxon>Thermococcales</taxon>
        <taxon>Thermococcaceae</taxon>
        <taxon>Thermococcus</taxon>
    </lineage>
</organism>
<feature type="transmembrane region" description="Helical" evidence="1">
    <location>
        <begin position="100"/>
        <end position="117"/>
    </location>
</feature>
<dbReference type="GeneID" id="78448195"/>
<dbReference type="RefSeq" id="WP_011250619.1">
    <property type="nucleotide sequence ID" value="NC_006624.1"/>
</dbReference>
<dbReference type="EnsemblBacteria" id="BAD85857">
    <property type="protein sequence ID" value="BAD85857"/>
    <property type="gene ID" value="TK1668"/>
</dbReference>
<keyword evidence="3" id="KW-1185">Reference proteome</keyword>
<name>Q5JIV1_THEKO</name>
<dbReference type="Proteomes" id="UP000000536">
    <property type="component" value="Chromosome"/>
</dbReference>
<dbReference type="STRING" id="69014.TK1668"/>
<dbReference type="HOGENOM" id="CLU_1313180_0_0_2"/>
<protein>
    <submittedName>
        <fullName evidence="2">Uncharacterized protein</fullName>
    </submittedName>
</protein>
<dbReference type="eggNOG" id="arCOG05790">
    <property type="taxonomic scope" value="Archaea"/>
</dbReference>
<dbReference type="KEGG" id="tko:TK1668"/>
<accession>Q5JIV1</accession>
<dbReference type="EMBL" id="AP006878">
    <property type="protein sequence ID" value="BAD85857.1"/>
    <property type="molecule type" value="Genomic_DNA"/>
</dbReference>
<dbReference type="PhylomeDB" id="Q5JIV1"/>
<dbReference type="AlphaFoldDB" id="Q5JIV1"/>